<accession>A0ABD6AF48</accession>
<dbReference type="EMBL" id="JBHTBF010000004">
    <property type="protein sequence ID" value="MFC7319203.1"/>
    <property type="molecule type" value="Genomic_DNA"/>
</dbReference>
<dbReference type="SUPFAM" id="SSF46785">
    <property type="entry name" value="Winged helix' DNA-binding domain"/>
    <property type="match status" value="1"/>
</dbReference>
<dbReference type="GeneID" id="79318025"/>
<sequence length="122" mass="14140">MVRPHDDGSEMQAVLDALDDATCQRIIVELDQPMTASELSETCDVPLSTTYRKLDDLSEASLVAEETEIRRDGHHTTRYRRDFEEVVIRLSEDRRLAVTIERPSTPDERLEQLWGEVRREAR</sequence>
<protein>
    <submittedName>
        <fullName evidence="1">Helix-turn-helix domain-containing protein</fullName>
    </submittedName>
</protein>
<reference evidence="1 2" key="1">
    <citation type="journal article" date="2019" name="Int. J. Syst. Evol. Microbiol.">
        <title>The Global Catalogue of Microorganisms (GCM) 10K type strain sequencing project: providing services to taxonomists for standard genome sequencing and annotation.</title>
        <authorList>
            <consortium name="The Broad Institute Genomics Platform"/>
            <consortium name="The Broad Institute Genome Sequencing Center for Infectious Disease"/>
            <person name="Wu L."/>
            <person name="Ma J."/>
        </authorList>
    </citation>
    <scope>NUCLEOTIDE SEQUENCE [LARGE SCALE GENOMIC DNA]</scope>
    <source>
        <strain evidence="1 2">PSR21</strain>
    </source>
</reference>
<dbReference type="AlphaFoldDB" id="A0ABD6AF48"/>
<dbReference type="Gene3D" id="1.10.10.10">
    <property type="entry name" value="Winged helix-like DNA-binding domain superfamily/Winged helix DNA-binding domain"/>
    <property type="match status" value="1"/>
</dbReference>
<organism evidence="1 2">
    <name type="scientific">Halomarina halobia</name>
    <dbReference type="NCBI Taxonomy" id="3033386"/>
    <lineage>
        <taxon>Archaea</taxon>
        <taxon>Methanobacteriati</taxon>
        <taxon>Methanobacteriota</taxon>
        <taxon>Stenosarchaea group</taxon>
        <taxon>Halobacteria</taxon>
        <taxon>Halobacteriales</taxon>
        <taxon>Natronomonadaceae</taxon>
        <taxon>Halomarina</taxon>
    </lineage>
</organism>
<dbReference type="CDD" id="cd00090">
    <property type="entry name" value="HTH_ARSR"/>
    <property type="match status" value="1"/>
</dbReference>
<dbReference type="Proteomes" id="UP001596547">
    <property type="component" value="Unassembled WGS sequence"/>
</dbReference>
<comment type="caution">
    <text evidence="1">The sequence shown here is derived from an EMBL/GenBank/DDBJ whole genome shotgun (WGS) entry which is preliminary data.</text>
</comment>
<evidence type="ECO:0000313" key="2">
    <source>
        <dbReference type="Proteomes" id="UP001596547"/>
    </source>
</evidence>
<dbReference type="InterPro" id="IPR036390">
    <property type="entry name" value="WH_DNA-bd_sf"/>
</dbReference>
<proteinExistence type="predicted"/>
<name>A0ABD6AF48_9EURY</name>
<dbReference type="Pfam" id="PF12840">
    <property type="entry name" value="HTH_20"/>
    <property type="match status" value="1"/>
</dbReference>
<gene>
    <name evidence="1" type="ORF">ACFQPE_20755</name>
</gene>
<evidence type="ECO:0000313" key="1">
    <source>
        <dbReference type="EMBL" id="MFC7319203.1"/>
    </source>
</evidence>
<keyword evidence="2" id="KW-1185">Reference proteome</keyword>
<dbReference type="RefSeq" id="WP_276306792.1">
    <property type="nucleotide sequence ID" value="NZ_CP119994.1"/>
</dbReference>
<dbReference type="InterPro" id="IPR011991">
    <property type="entry name" value="ArsR-like_HTH"/>
</dbReference>
<dbReference type="InterPro" id="IPR036388">
    <property type="entry name" value="WH-like_DNA-bd_sf"/>
</dbReference>